<proteinExistence type="predicted"/>
<dbReference type="PANTHER" id="PTHR34385:SF1">
    <property type="entry name" value="PEPTIDOGLYCAN L-ALANYL-D-GLUTAMATE ENDOPEPTIDASE CWLK"/>
    <property type="match status" value="1"/>
</dbReference>
<sequence>MKNKKGIRIAIISTICLLSACGSNSMTAQQSDTLVSSGVHTAASYASATAAEPANTAHASASPVSVHPTSSTAMKTVSHPEAIDVLVNKQNKLPEKYTPADLVYADVRFTFKEKIEKRKMRKEAAVALKQMFAAADQDHVPLAGVSAYRSHARQKAIFEAYVRRDGEAKARTYSAYPGTSEHETGLAIDVSGSNGRCAATGCFAGTKEAKWLAQNAASYGFIIRYPKGKESITGYTYEPWHLRYVGKTIAGEISRKQLTLEEYKAQQATSS</sequence>
<accession>A0A172ZHC2</accession>
<dbReference type="RefSeq" id="WP_060535149.1">
    <property type="nucleotide sequence ID" value="NZ_CP013023.1"/>
</dbReference>
<dbReference type="InterPro" id="IPR052179">
    <property type="entry name" value="DD-CPase-like"/>
</dbReference>
<reference evidence="3 4" key="2">
    <citation type="journal article" date="2016" name="Int. J. Syst. Evol. Microbiol.">
        <title>Paenibacillus bovis sp. nov., isolated from raw yak (Bos grunniens) milk.</title>
        <authorList>
            <person name="Gao C."/>
            <person name="Han J."/>
            <person name="Liu Z."/>
            <person name="Xu X."/>
            <person name="Hang F."/>
            <person name="Wu Z."/>
        </authorList>
    </citation>
    <scope>NUCLEOTIDE SEQUENCE [LARGE SCALE GENOMIC DNA]</scope>
    <source>
        <strain evidence="3 4">BD3526</strain>
    </source>
</reference>
<evidence type="ECO:0000313" key="4">
    <source>
        <dbReference type="Proteomes" id="UP000078148"/>
    </source>
</evidence>
<dbReference type="SUPFAM" id="SSF55166">
    <property type="entry name" value="Hedgehog/DD-peptidase"/>
    <property type="match status" value="1"/>
</dbReference>
<dbReference type="Pfam" id="PF02557">
    <property type="entry name" value="VanY"/>
    <property type="match status" value="1"/>
</dbReference>
<evidence type="ECO:0000259" key="2">
    <source>
        <dbReference type="Pfam" id="PF02557"/>
    </source>
</evidence>
<keyword evidence="4" id="KW-1185">Reference proteome</keyword>
<organism evidence="3 4">
    <name type="scientific">Paenibacillus bovis</name>
    <dbReference type="NCBI Taxonomy" id="1616788"/>
    <lineage>
        <taxon>Bacteria</taxon>
        <taxon>Bacillati</taxon>
        <taxon>Bacillota</taxon>
        <taxon>Bacilli</taxon>
        <taxon>Bacillales</taxon>
        <taxon>Paenibacillaceae</taxon>
        <taxon>Paenibacillus</taxon>
    </lineage>
</organism>
<evidence type="ECO:0000313" key="3">
    <source>
        <dbReference type="EMBL" id="ANF97036.1"/>
    </source>
</evidence>
<dbReference type="GO" id="GO:0004180">
    <property type="term" value="F:carboxypeptidase activity"/>
    <property type="evidence" value="ECO:0007669"/>
    <property type="project" value="UniProtKB-KW"/>
</dbReference>
<gene>
    <name evidence="3" type="ORF">AR543_14170</name>
</gene>
<dbReference type="Proteomes" id="UP000078148">
    <property type="component" value="Chromosome"/>
</dbReference>
<dbReference type="InterPro" id="IPR003709">
    <property type="entry name" value="VanY-like_core_dom"/>
</dbReference>
<dbReference type="AlphaFoldDB" id="A0A172ZHC2"/>
<dbReference type="STRING" id="1616788.AR543_14170"/>
<keyword evidence="3" id="KW-0645">Protease</keyword>
<keyword evidence="3" id="KW-0121">Carboxypeptidase</keyword>
<keyword evidence="3" id="KW-0378">Hydrolase</keyword>
<dbReference type="KEGG" id="pbv:AR543_14170"/>
<dbReference type="OrthoDB" id="9792074at2"/>
<dbReference type="GO" id="GO:0006508">
    <property type="term" value="P:proteolysis"/>
    <property type="evidence" value="ECO:0007669"/>
    <property type="project" value="InterPro"/>
</dbReference>
<dbReference type="InterPro" id="IPR058193">
    <property type="entry name" value="VanY/YodJ_core_dom"/>
</dbReference>
<feature type="domain" description="D-alanyl-D-alanine carboxypeptidase-like core" evidence="2">
    <location>
        <begin position="118"/>
        <end position="247"/>
    </location>
</feature>
<evidence type="ECO:0000256" key="1">
    <source>
        <dbReference type="SAM" id="SignalP"/>
    </source>
</evidence>
<protein>
    <submittedName>
        <fullName evidence="3">D-alanyl-D-alanine carboxypeptidase</fullName>
    </submittedName>
</protein>
<keyword evidence="1" id="KW-0732">Signal</keyword>
<dbReference type="PANTHER" id="PTHR34385">
    <property type="entry name" value="D-ALANYL-D-ALANINE CARBOXYPEPTIDASE"/>
    <property type="match status" value="1"/>
</dbReference>
<reference evidence="4" key="1">
    <citation type="submission" date="2015-10" db="EMBL/GenBank/DDBJ databases">
        <title>Genome of Paenibacillus bovis sp. nov.</title>
        <authorList>
            <person name="Wu Z."/>
            <person name="Gao C."/>
            <person name="Liu Z."/>
            <person name="Zheng H."/>
        </authorList>
    </citation>
    <scope>NUCLEOTIDE SEQUENCE [LARGE SCALE GENOMIC DNA]</scope>
    <source>
        <strain evidence="4">BD3526</strain>
    </source>
</reference>
<dbReference type="Gene3D" id="3.30.1380.10">
    <property type="match status" value="1"/>
</dbReference>
<dbReference type="CDD" id="cd14852">
    <property type="entry name" value="LD-carboxypeptidase"/>
    <property type="match status" value="1"/>
</dbReference>
<name>A0A172ZHC2_9BACL</name>
<dbReference type="InterPro" id="IPR009045">
    <property type="entry name" value="Zn_M74/Hedgehog-like"/>
</dbReference>
<dbReference type="PROSITE" id="PS51257">
    <property type="entry name" value="PROKAR_LIPOPROTEIN"/>
    <property type="match status" value="1"/>
</dbReference>
<feature type="chain" id="PRO_5008005899" evidence="1">
    <location>
        <begin position="29"/>
        <end position="271"/>
    </location>
</feature>
<dbReference type="EMBL" id="CP013023">
    <property type="protein sequence ID" value="ANF97036.1"/>
    <property type="molecule type" value="Genomic_DNA"/>
</dbReference>
<feature type="signal peptide" evidence="1">
    <location>
        <begin position="1"/>
        <end position="28"/>
    </location>
</feature>